<proteinExistence type="predicted"/>
<evidence type="ECO:0000313" key="2">
    <source>
        <dbReference type="EMBL" id="CAD8071435.1"/>
    </source>
</evidence>
<sequence>MSDKLSLEEAALLFQLKSRMFLKDSQNTSNTVTGSLQEFR</sequence>
<accession>A0A8S1LZF1</accession>
<keyword evidence="3" id="KW-1185">Reference proteome</keyword>
<dbReference type="EMBL" id="CAJJDN010000028">
    <property type="protein sequence ID" value="CAD8071433.1"/>
    <property type="molecule type" value="Genomic_DNA"/>
</dbReference>
<protein>
    <submittedName>
        <fullName evidence="2">Uncharacterized protein</fullName>
    </submittedName>
</protein>
<comment type="caution">
    <text evidence="2">The sequence shown here is derived from an EMBL/GenBank/DDBJ whole genome shotgun (WGS) entry which is preliminary data.</text>
</comment>
<evidence type="ECO:0000313" key="3">
    <source>
        <dbReference type="Proteomes" id="UP000692954"/>
    </source>
</evidence>
<name>A0A8S1LZF1_9CILI</name>
<organism evidence="2 3">
    <name type="scientific">Paramecium sonneborni</name>
    <dbReference type="NCBI Taxonomy" id="65129"/>
    <lineage>
        <taxon>Eukaryota</taxon>
        <taxon>Sar</taxon>
        <taxon>Alveolata</taxon>
        <taxon>Ciliophora</taxon>
        <taxon>Intramacronucleata</taxon>
        <taxon>Oligohymenophorea</taxon>
        <taxon>Peniculida</taxon>
        <taxon>Parameciidae</taxon>
        <taxon>Paramecium</taxon>
    </lineage>
</organism>
<dbReference type="EMBL" id="CAJJDN010000028">
    <property type="protein sequence ID" value="CAD8071435.1"/>
    <property type="molecule type" value="Genomic_DNA"/>
</dbReference>
<reference evidence="2" key="1">
    <citation type="submission" date="2021-01" db="EMBL/GenBank/DDBJ databases">
        <authorList>
            <consortium name="Genoscope - CEA"/>
            <person name="William W."/>
        </authorList>
    </citation>
    <scope>NUCLEOTIDE SEQUENCE</scope>
</reference>
<evidence type="ECO:0000313" key="1">
    <source>
        <dbReference type="EMBL" id="CAD8071433.1"/>
    </source>
</evidence>
<dbReference type="AlphaFoldDB" id="A0A8S1LZF1"/>
<gene>
    <name evidence="1" type="ORF">PSON_ATCC_30995.1.T0280057</name>
    <name evidence="2" type="ORF">PSON_ATCC_30995.1.T0280058</name>
</gene>
<dbReference type="Proteomes" id="UP000692954">
    <property type="component" value="Unassembled WGS sequence"/>
</dbReference>